<keyword evidence="5" id="KW-0812">Transmembrane</keyword>
<evidence type="ECO:0000256" key="5">
    <source>
        <dbReference type="SAM" id="Phobius"/>
    </source>
</evidence>
<evidence type="ECO:0000256" key="2">
    <source>
        <dbReference type="ARBA" id="ARBA00023224"/>
    </source>
</evidence>
<dbReference type="GO" id="GO:0016020">
    <property type="term" value="C:membrane"/>
    <property type="evidence" value="ECO:0007669"/>
    <property type="project" value="UniProtKB-SubCell"/>
</dbReference>
<dbReference type="PROSITE" id="PS50885">
    <property type="entry name" value="HAMP"/>
    <property type="match status" value="1"/>
</dbReference>
<organism evidence="9 10">
    <name type="scientific">Vibrio europaeus</name>
    <dbReference type="NCBI Taxonomy" id="300876"/>
    <lineage>
        <taxon>Bacteria</taxon>
        <taxon>Pseudomonadati</taxon>
        <taxon>Pseudomonadota</taxon>
        <taxon>Gammaproteobacteria</taxon>
        <taxon>Vibrionales</taxon>
        <taxon>Vibrionaceae</taxon>
        <taxon>Vibrio</taxon>
        <taxon>Vibrio oreintalis group</taxon>
    </lineage>
</organism>
<gene>
    <name evidence="9" type="ORF">AZ468_19635</name>
    <name evidence="8" type="ORF">OPW20_04905</name>
</gene>
<comment type="caution">
    <text evidence="9">The sequence shown here is derived from an EMBL/GenBank/DDBJ whole genome shotgun (WGS) entry which is preliminary data.</text>
</comment>
<dbReference type="InterPro" id="IPR004089">
    <property type="entry name" value="MCPsignal_dom"/>
</dbReference>
<evidence type="ECO:0000256" key="4">
    <source>
        <dbReference type="PROSITE-ProRule" id="PRU00284"/>
    </source>
</evidence>
<dbReference type="OrthoDB" id="7054443at2"/>
<dbReference type="Proteomes" id="UP000094761">
    <property type="component" value="Unassembled WGS sequence"/>
</dbReference>
<keyword evidence="2 4" id="KW-0807">Transducer</keyword>
<keyword evidence="5" id="KW-1133">Transmembrane helix</keyword>
<evidence type="ECO:0000313" key="11">
    <source>
        <dbReference type="Proteomes" id="UP001150001"/>
    </source>
</evidence>
<dbReference type="InterPro" id="IPR004090">
    <property type="entry name" value="Chemotax_Me-accpt_rcpt"/>
</dbReference>
<dbReference type="Pfam" id="PF00015">
    <property type="entry name" value="MCPsignal"/>
    <property type="match status" value="1"/>
</dbReference>
<dbReference type="Proteomes" id="UP001150001">
    <property type="component" value="Unassembled WGS sequence"/>
</dbReference>
<keyword evidence="5" id="KW-0472">Membrane</keyword>
<proteinExistence type="inferred from homology"/>
<dbReference type="GO" id="GO:0007165">
    <property type="term" value="P:signal transduction"/>
    <property type="evidence" value="ECO:0007669"/>
    <property type="project" value="UniProtKB-KW"/>
</dbReference>
<dbReference type="CDD" id="cd11386">
    <property type="entry name" value="MCP_signal"/>
    <property type="match status" value="1"/>
</dbReference>
<dbReference type="PANTHER" id="PTHR32089">
    <property type="entry name" value="METHYL-ACCEPTING CHEMOTAXIS PROTEIN MCPB"/>
    <property type="match status" value="1"/>
</dbReference>
<dbReference type="PRINTS" id="PR00260">
    <property type="entry name" value="CHEMTRNSDUCR"/>
</dbReference>
<dbReference type="PROSITE" id="PS50111">
    <property type="entry name" value="CHEMOTAXIS_TRANSDUC_2"/>
    <property type="match status" value="1"/>
</dbReference>
<dbReference type="EMBL" id="JAPFIT010000010">
    <property type="protein sequence ID" value="MDC5739391.1"/>
    <property type="molecule type" value="Genomic_DNA"/>
</dbReference>
<sequence>MLSKLTIAQKVYLLGFCQLLAMAILGGFALYQMNKIGNELIDIAEEDIPLTKKLTVVTEHQLEQAILFERALVKAIRVDQGMESKQAFEKAKDKVHDLTVQVQEEIIEIESFIEHAIPLLHSEKAKQGFAQLLADLKKVEASYSTLTVEVDQVMEYGLNGDIEKMLKISHKVEAHEDELDTALIAILDRVQDFTLKSALQAEQDEKEAIKWMTIIAAISLVVGIILPLLVTRSIRSPILNLIERLDQVASGDGDLSVKLETSANDETSTVARSFNKFLGVLSSMIAQINSKAEELQSSSSLTSSSLQRTLQNVEKQRIDIEQVATAINQMNMTTQEVANSTANASSVTDQVKKNVLEGHREALATQEVIQELANEVTSSSGVIENLVSETNNIGQVLDSIQGIAEQTNLLALNAAIEAARAGETGRGFAVVADEVRSLAKRTQEATIDIQQLVERLQSEAKNAVTSMKKGTDTAELCLSKSSESANTFSLAAESVNQIADLNLQIAAAAEQQSTVTQDLDNNLISIKTLADETAEDTKQSAVASEAIAQNAVDLHNNLRKFRC</sequence>
<dbReference type="EMBL" id="LUAX01000007">
    <property type="protein sequence ID" value="OAM97749.1"/>
    <property type="molecule type" value="Genomic_DNA"/>
</dbReference>
<dbReference type="SUPFAM" id="SSF58104">
    <property type="entry name" value="Methyl-accepting chemotaxis protein (MCP) signaling domain"/>
    <property type="match status" value="1"/>
</dbReference>
<evidence type="ECO:0000313" key="8">
    <source>
        <dbReference type="EMBL" id="MDC5739391.1"/>
    </source>
</evidence>
<dbReference type="RefSeq" id="WP_084656920.1">
    <property type="nucleotide sequence ID" value="NZ_JAPFIM010000018.1"/>
</dbReference>
<comment type="similarity">
    <text evidence="3">Belongs to the methyl-accepting chemotaxis (MCP) protein family.</text>
</comment>
<dbReference type="CDD" id="cd06225">
    <property type="entry name" value="HAMP"/>
    <property type="match status" value="1"/>
</dbReference>
<evidence type="ECO:0000256" key="1">
    <source>
        <dbReference type="ARBA" id="ARBA00004370"/>
    </source>
</evidence>
<dbReference type="GeneID" id="78077938"/>
<evidence type="ECO:0000313" key="9">
    <source>
        <dbReference type="EMBL" id="OAM97749.1"/>
    </source>
</evidence>
<dbReference type="SMART" id="SM00283">
    <property type="entry name" value="MA"/>
    <property type="match status" value="1"/>
</dbReference>
<feature type="transmembrane region" description="Helical" evidence="5">
    <location>
        <begin position="12"/>
        <end position="31"/>
    </location>
</feature>
<evidence type="ECO:0000313" key="10">
    <source>
        <dbReference type="Proteomes" id="UP000094761"/>
    </source>
</evidence>
<feature type="domain" description="Methyl-accepting transducer" evidence="6">
    <location>
        <begin position="291"/>
        <end position="527"/>
    </location>
</feature>
<dbReference type="Gene3D" id="1.10.287.950">
    <property type="entry name" value="Methyl-accepting chemotaxis protein"/>
    <property type="match status" value="1"/>
</dbReference>
<dbReference type="InterPro" id="IPR003660">
    <property type="entry name" value="HAMP_dom"/>
</dbReference>
<keyword evidence="11" id="KW-1185">Reference proteome</keyword>
<dbReference type="PANTHER" id="PTHR32089:SF120">
    <property type="entry name" value="METHYL-ACCEPTING CHEMOTAXIS PROTEIN TLPQ"/>
    <property type="match status" value="1"/>
</dbReference>
<reference evidence="9 10" key="1">
    <citation type="submission" date="2016-03" db="EMBL/GenBank/DDBJ databases">
        <title>Draft genome sequence of the Vibrio tubiashii subs. europaeus.</title>
        <authorList>
            <person name="Spinard E."/>
            <person name="Dubert J."/>
            <person name="Nelson D.R."/>
            <person name="Barja J.L."/>
        </authorList>
    </citation>
    <scope>NUCLEOTIDE SEQUENCE [LARGE SCALE GENOMIC DNA]</scope>
    <source>
        <strain evidence="10">PP-638</strain>
        <strain evidence="9">PP2-638</strain>
    </source>
</reference>
<dbReference type="GO" id="GO:0006935">
    <property type="term" value="P:chemotaxis"/>
    <property type="evidence" value="ECO:0007669"/>
    <property type="project" value="InterPro"/>
</dbReference>
<dbReference type="Pfam" id="PF00672">
    <property type="entry name" value="HAMP"/>
    <property type="match status" value="1"/>
</dbReference>
<evidence type="ECO:0000256" key="3">
    <source>
        <dbReference type="ARBA" id="ARBA00029447"/>
    </source>
</evidence>
<accession>A0A178J812</accession>
<dbReference type="GO" id="GO:0004888">
    <property type="term" value="F:transmembrane signaling receptor activity"/>
    <property type="evidence" value="ECO:0007669"/>
    <property type="project" value="InterPro"/>
</dbReference>
<dbReference type="AlphaFoldDB" id="A0A178J812"/>
<name>A0A178J812_9VIBR</name>
<feature type="domain" description="HAMP" evidence="7">
    <location>
        <begin position="232"/>
        <end position="286"/>
    </location>
</feature>
<evidence type="ECO:0000259" key="7">
    <source>
        <dbReference type="PROSITE" id="PS50885"/>
    </source>
</evidence>
<comment type="subcellular location">
    <subcellularLocation>
        <location evidence="1">Membrane</location>
    </subcellularLocation>
</comment>
<reference evidence="8" key="2">
    <citation type="submission" date="2022-11" db="EMBL/GenBank/DDBJ databases">
        <title>Role of the vibriolysin VemA secreted by the emergent pathogen Vibrio europaeus in the colonization of Manila clam mucus.</title>
        <authorList>
            <person name="Martinez C."/>
            <person name="Rodriguez S."/>
            <person name="Vences A."/>
            <person name="Barja J.L."/>
            <person name="Toranzo A.E."/>
            <person name="Dubert J."/>
        </authorList>
    </citation>
    <scope>NUCLEOTIDE SEQUENCE</scope>
    <source>
        <strain evidence="8">3454</strain>
    </source>
</reference>
<dbReference type="SMART" id="SM00304">
    <property type="entry name" value="HAMP"/>
    <property type="match status" value="1"/>
</dbReference>
<evidence type="ECO:0000259" key="6">
    <source>
        <dbReference type="PROSITE" id="PS50111"/>
    </source>
</evidence>
<dbReference type="FunFam" id="1.10.287.950:FF:000001">
    <property type="entry name" value="Methyl-accepting chemotaxis sensory transducer"/>
    <property type="match status" value="1"/>
</dbReference>
<protein>
    <submittedName>
        <fullName evidence="8 9">Chemotaxis protein</fullName>
    </submittedName>
</protein>